<evidence type="ECO:0000313" key="3">
    <source>
        <dbReference type="EMBL" id="TAI48015.1"/>
    </source>
</evidence>
<dbReference type="RefSeq" id="WP_130615351.1">
    <property type="nucleotide sequence ID" value="NZ_SGIU01000002.1"/>
</dbReference>
<dbReference type="GO" id="GO:0045454">
    <property type="term" value="P:cell redox homeostasis"/>
    <property type="evidence" value="ECO:0007669"/>
    <property type="project" value="TreeGrafter"/>
</dbReference>
<sequence length="241" mass="27570">MKKSRKISVVIAALLLFNFGFAQDTKDFFAKADTFFNTYVKNGRVAYKDIKVNPATLNELLDLAKNIQVSADDPKTYQAFWINGYNLFVIKGIVDNYPIKSPLDKAGFFDKTRYEIGGKKTTLNDIENKLLRAKFPKEARFHFVLVCAGLGCPPIINSAYVPEKLEVQLQKQTELSLNNPKFIRVSGKKVGLSQIFEWYKGDFTQNGKSLVDFVNDFRQEKIETNAKVGYYPYDWNLNESK</sequence>
<dbReference type="OrthoDB" id="526867at2"/>
<evidence type="ECO:0000313" key="4">
    <source>
        <dbReference type="Proteomes" id="UP000291981"/>
    </source>
</evidence>
<dbReference type="Proteomes" id="UP000291981">
    <property type="component" value="Unassembled WGS sequence"/>
</dbReference>
<dbReference type="InterPro" id="IPR006869">
    <property type="entry name" value="DUF547"/>
</dbReference>
<dbReference type="Pfam" id="PF04784">
    <property type="entry name" value="DUF547"/>
    <property type="match status" value="1"/>
</dbReference>
<keyword evidence="4" id="KW-1185">Reference proteome</keyword>
<keyword evidence="1" id="KW-0732">Signal</keyword>
<organism evidence="3 4">
    <name type="scientific">Flagellimonas allohymeniacidonis</name>
    <dbReference type="NCBI Taxonomy" id="2517819"/>
    <lineage>
        <taxon>Bacteria</taxon>
        <taxon>Pseudomonadati</taxon>
        <taxon>Bacteroidota</taxon>
        <taxon>Flavobacteriia</taxon>
        <taxon>Flavobacteriales</taxon>
        <taxon>Flavobacteriaceae</taxon>
        <taxon>Flagellimonas</taxon>
    </lineage>
</organism>
<name>A0A4Q8QCC0_9FLAO</name>
<protein>
    <submittedName>
        <fullName evidence="3">DUF547 domain-containing protein</fullName>
    </submittedName>
</protein>
<comment type="caution">
    <text evidence="3">The sequence shown here is derived from an EMBL/GenBank/DDBJ whole genome shotgun (WGS) entry which is preliminary data.</text>
</comment>
<dbReference type="EMBL" id="SGIU01000002">
    <property type="protein sequence ID" value="TAI48015.1"/>
    <property type="molecule type" value="Genomic_DNA"/>
</dbReference>
<feature type="chain" id="PRO_5020964787" evidence="1">
    <location>
        <begin position="23"/>
        <end position="241"/>
    </location>
</feature>
<proteinExistence type="predicted"/>
<evidence type="ECO:0000259" key="2">
    <source>
        <dbReference type="Pfam" id="PF04784"/>
    </source>
</evidence>
<feature type="signal peptide" evidence="1">
    <location>
        <begin position="1"/>
        <end position="22"/>
    </location>
</feature>
<reference evidence="3 4" key="1">
    <citation type="submission" date="2019-02" db="EMBL/GenBank/DDBJ databases">
        <title>Draft genome sequence of Muricauda sp. 176CP4-71.</title>
        <authorList>
            <person name="Park J.-S."/>
        </authorList>
    </citation>
    <scope>NUCLEOTIDE SEQUENCE [LARGE SCALE GENOMIC DNA]</scope>
    <source>
        <strain evidence="3 4">176CP4-71</strain>
    </source>
</reference>
<dbReference type="PANTHER" id="PTHR34386:SF1">
    <property type="entry name" value="GLUTAREDOXIN-LIKE PROTEIN NRDH"/>
    <property type="match status" value="1"/>
</dbReference>
<evidence type="ECO:0000256" key="1">
    <source>
        <dbReference type="SAM" id="SignalP"/>
    </source>
</evidence>
<gene>
    <name evidence="3" type="ORF">EW142_15300</name>
</gene>
<feature type="domain" description="DUF547" evidence="2">
    <location>
        <begin position="76"/>
        <end position="174"/>
    </location>
</feature>
<dbReference type="GO" id="GO:0009055">
    <property type="term" value="F:electron transfer activity"/>
    <property type="evidence" value="ECO:0007669"/>
    <property type="project" value="TreeGrafter"/>
</dbReference>
<accession>A0A4Q8QCC0</accession>
<dbReference type="AlphaFoldDB" id="A0A4Q8QCC0"/>
<dbReference type="PANTHER" id="PTHR34386">
    <property type="entry name" value="GLUTAREDOXIN"/>
    <property type="match status" value="1"/>
</dbReference>
<dbReference type="InterPro" id="IPR051548">
    <property type="entry name" value="Grx-like_ET"/>
</dbReference>